<keyword evidence="1" id="KW-0963">Cytoplasm</keyword>
<dbReference type="PROSITE" id="PS51257">
    <property type="entry name" value="PROKAR_LIPOPROTEIN"/>
    <property type="match status" value="1"/>
</dbReference>
<evidence type="ECO:0000256" key="2">
    <source>
        <dbReference type="ARBA" id="ARBA00022679"/>
    </source>
</evidence>
<evidence type="ECO:0000313" key="4">
    <source>
        <dbReference type="EMBL" id="CCC91080.1"/>
    </source>
</evidence>
<accession>G0UNW9</accession>
<organism evidence="4">
    <name type="scientific">Trypanosoma congolense (strain IL3000)</name>
    <dbReference type="NCBI Taxonomy" id="1068625"/>
    <lineage>
        <taxon>Eukaryota</taxon>
        <taxon>Discoba</taxon>
        <taxon>Euglenozoa</taxon>
        <taxon>Kinetoplastea</taxon>
        <taxon>Metakinetoplastina</taxon>
        <taxon>Trypanosomatida</taxon>
        <taxon>Trypanosomatidae</taxon>
        <taxon>Trypanosoma</taxon>
        <taxon>Nannomonas</taxon>
    </lineage>
</organism>
<dbReference type="PANTHER" id="PTHR30098:SF7">
    <property type="entry name" value="LEUCYL_PHENYLALANYL-TRNA PROTEIN TRANSFERASE"/>
    <property type="match status" value="1"/>
</dbReference>
<dbReference type="InterPro" id="IPR016181">
    <property type="entry name" value="Acyl_CoA_acyltransferase"/>
</dbReference>
<dbReference type="PANTHER" id="PTHR30098">
    <property type="entry name" value="LEUCYL/PHENYLALANYL-TRNA--PROTEIN TRANSFERASE"/>
    <property type="match status" value="1"/>
</dbReference>
<keyword evidence="3" id="KW-0012">Acyltransferase</keyword>
<dbReference type="EMBL" id="HE575319">
    <property type="protein sequence ID" value="CCC91080.1"/>
    <property type="molecule type" value="Genomic_DNA"/>
</dbReference>
<dbReference type="InterPro" id="IPR042203">
    <property type="entry name" value="Leu/Phe-tRNA_Trfase_C"/>
</dbReference>
<dbReference type="InterPro" id="IPR004616">
    <property type="entry name" value="Leu/Phe-tRNA_Trfase"/>
</dbReference>
<proteinExistence type="predicted"/>
<evidence type="ECO:0000256" key="3">
    <source>
        <dbReference type="ARBA" id="ARBA00023315"/>
    </source>
</evidence>
<protein>
    <recommendedName>
        <fullName evidence="5">Leucyl/phenylalanyl-tRNA protein transferase</fullName>
    </recommendedName>
</protein>
<dbReference type="GO" id="GO:0030163">
    <property type="term" value="P:protein catabolic process"/>
    <property type="evidence" value="ECO:0007669"/>
    <property type="project" value="InterPro"/>
</dbReference>
<gene>
    <name evidence="4" type="ORF">TCIL3000_6_3320</name>
</gene>
<reference evidence="4" key="1">
    <citation type="journal article" date="2012" name="Proc. Natl. Acad. Sci. U.S.A.">
        <title>Antigenic diversity is generated by distinct evolutionary mechanisms in African trypanosome species.</title>
        <authorList>
            <person name="Jackson A.P."/>
            <person name="Berry A."/>
            <person name="Aslett M."/>
            <person name="Allison H.C."/>
            <person name="Burton P."/>
            <person name="Vavrova-Anderson J."/>
            <person name="Brown R."/>
            <person name="Browne H."/>
            <person name="Corton N."/>
            <person name="Hauser H."/>
            <person name="Gamble J."/>
            <person name="Gilderthorp R."/>
            <person name="Marcello L."/>
            <person name="McQuillan J."/>
            <person name="Otto T.D."/>
            <person name="Quail M.A."/>
            <person name="Sanders M.J."/>
            <person name="van Tonder A."/>
            <person name="Ginger M.L."/>
            <person name="Field M.C."/>
            <person name="Barry J.D."/>
            <person name="Hertz-Fowler C."/>
            <person name="Berriman M."/>
        </authorList>
    </citation>
    <scope>NUCLEOTIDE SEQUENCE</scope>
    <source>
        <strain evidence="4">IL3000</strain>
    </source>
</reference>
<name>G0UNW9_TRYCI</name>
<evidence type="ECO:0008006" key="5">
    <source>
        <dbReference type="Google" id="ProtNLM"/>
    </source>
</evidence>
<dbReference type="AlphaFoldDB" id="G0UNW9"/>
<keyword evidence="2" id="KW-0808">Transferase</keyword>
<dbReference type="VEuPathDB" id="TriTrypDB:TcIL3000_6_3320"/>
<dbReference type="GO" id="GO:0008914">
    <property type="term" value="F:leucyl-tRNA--protein transferase activity"/>
    <property type="evidence" value="ECO:0007669"/>
    <property type="project" value="InterPro"/>
</dbReference>
<dbReference type="GO" id="GO:0005737">
    <property type="term" value="C:cytoplasm"/>
    <property type="evidence" value="ECO:0007669"/>
    <property type="project" value="TreeGrafter"/>
</dbReference>
<dbReference type="SUPFAM" id="SSF55729">
    <property type="entry name" value="Acyl-CoA N-acyltransferases (Nat)"/>
    <property type="match status" value="1"/>
</dbReference>
<dbReference type="Gene3D" id="3.40.630.70">
    <property type="entry name" value="Leucyl/phenylalanyl-tRNA-protein transferase, C-terminal domain"/>
    <property type="match status" value="1"/>
</dbReference>
<evidence type="ECO:0000256" key="1">
    <source>
        <dbReference type="ARBA" id="ARBA00022490"/>
    </source>
</evidence>
<sequence length="389" mass="44268">MAMSFKVVPSMNYADIFGSQPFSISSCEVAEESVEVTSHQKFPVTAKCVSEGDGLKYFATVWALFPGQAYKLGVVLHEDGESDVCADEKSLGAVCSRCFVHFRTLVCNDLYIIPPSFIFVHSVLLRKDFLDCVLSQCTDYMAIKLSPSSLPEVFFWLFYHSLFVLPIHGRLLFCALPNYVEGRYCIDLEERNCPWLRSKKVRRVIASGLYAVAVNRDIGDSLKLAKRYHTNLRKDTWLIDDYITILIHMANNAQLNVRVAAVELVEKSSGCVMAGCLGFSVGALFHDFTMFTIKRSTESFGTAITKVMGSALQECGYNMWYWGTRVDYMKQYERGYGGRCIPKKEFLQRWERYREERPRFAVEEYLQSGRGALAPWEMMTQEVCSTPGE</sequence>